<evidence type="ECO:0000256" key="3">
    <source>
        <dbReference type="ARBA" id="ARBA00004401"/>
    </source>
</evidence>
<dbReference type="InterPro" id="IPR000490">
    <property type="entry name" value="Glyco_hydro_17"/>
</dbReference>
<evidence type="ECO:0000313" key="22">
    <source>
        <dbReference type="EMBL" id="KAG0311890.1"/>
    </source>
</evidence>
<feature type="compositionally biased region" description="Basic and acidic residues" evidence="20">
    <location>
        <begin position="42"/>
        <end position="51"/>
    </location>
</feature>
<dbReference type="GO" id="GO:0009277">
    <property type="term" value="C:fungal-type cell wall"/>
    <property type="evidence" value="ECO:0007669"/>
    <property type="project" value="TreeGrafter"/>
</dbReference>
<dbReference type="PANTHER" id="PTHR16631:SF17">
    <property type="entry name" value="GLUCAN ENDO-1,3-BETA-GLUCOSIDASE BTGC"/>
    <property type="match status" value="1"/>
</dbReference>
<dbReference type="GO" id="GO:0000272">
    <property type="term" value="P:polysaccharide catabolic process"/>
    <property type="evidence" value="ECO:0007669"/>
    <property type="project" value="UniProtKB-KW"/>
</dbReference>
<evidence type="ECO:0000256" key="5">
    <source>
        <dbReference type="ARBA" id="ARBA00012780"/>
    </source>
</evidence>
<dbReference type="GO" id="GO:0009986">
    <property type="term" value="C:cell surface"/>
    <property type="evidence" value="ECO:0007669"/>
    <property type="project" value="TreeGrafter"/>
</dbReference>
<dbReference type="GO" id="GO:0005576">
    <property type="term" value="C:extracellular region"/>
    <property type="evidence" value="ECO:0007669"/>
    <property type="project" value="TreeGrafter"/>
</dbReference>
<evidence type="ECO:0000256" key="21">
    <source>
        <dbReference type="SAM" id="Phobius"/>
    </source>
</evidence>
<dbReference type="GO" id="GO:0071555">
    <property type="term" value="P:cell wall organization"/>
    <property type="evidence" value="ECO:0007669"/>
    <property type="project" value="UniProtKB-KW"/>
</dbReference>
<dbReference type="Gene3D" id="3.20.20.80">
    <property type="entry name" value="Glycosidases"/>
    <property type="match status" value="2"/>
</dbReference>
<feature type="compositionally biased region" description="Low complexity" evidence="20">
    <location>
        <begin position="113"/>
        <end position="122"/>
    </location>
</feature>
<dbReference type="InterPro" id="IPR017853">
    <property type="entry name" value="GH"/>
</dbReference>
<feature type="region of interest" description="Disordered" evidence="20">
    <location>
        <begin position="29"/>
        <end position="73"/>
    </location>
</feature>
<comment type="catalytic activity">
    <reaction evidence="1">
        <text>Hydrolysis of (1-&gt;3)-beta-D-glucosidic linkages in (1-&gt;3)-beta-D-glucans.</text>
        <dbReference type="EC" id="3.2.1.39"/>
    </reaction>
</comment>
<keyword evidence="12" id="KW-0325">Glycoprotein</keyword>
<evidence type="ECO:0000256" key="13">
    <source>
        <dbReference type="ARBA" id="ARBA00023277"/>
    </source>
</evidence>
<keyword evidence="9" id="KW-0732">Signal</keyword>
<organism evidence="22 23">
    <name type="scientific">Linnemannia gamsii</name>
    <dbReference type="NCBI Taxonomy" id="64522"/>
    <lineage>
        <taxon>Eukaryota</taxon>
        <taxon>Fungi</taxon>
        <taxon>Fungi incertae sedis</taxon>
        <taxon>Mucoromycota</taxon>
        <taxon>Mortierellomycotina</taxon>
        <taxon>Mortierellomycetes</taxon>
        <taxon>Mortierellales</taxon>
        <taxon>Mortierellaceae</taxon>
        <taxon>Linnemannia</taxon>
    </lineage>
</organism>
<feature type="transmembrane region" description="Helical" evidence="21">
    <location>
        <begin position="83"/>
        <end position="105"/>
    </location>
</feature>
<evidence type="ECO:0000256" key="17">
    <source>
        <dbReference type="ARBA" id="ARBA00042373"/>
    </source>
</evidence>
<evidence type="ECO:0000256" key="2">
    <source>
        <dbReference type="ARBA" id="ARBA00004191"/>
    </source>
</evidence>
<sequence>MSHYNNNHNNNHNNQDDFVDVDDYTSATGYPLQQRMTPQQQRQEERRRHAEAGTANGAAAAAAGSGASPWLNKQKKKSSKWKTIAWCVLVLVILAVAGVLAWYFAVYKKNNANSGSNNSNNGSNGGNTGGSNNVPATGPTVISPNGTVLPNTNYPLKKVFYGMAYVPLGAQLPGCYNNQQSVDEELDLLVQTTSRVRLYGTDCKVLEYVLNSIERKKLDLKVVVGLWIDKDNTTYTRQMADFFKVMETAAWSNIIGISVGNEVLFDEYQPVNVLIAHIAEVKAKVVALGHKDIPVFSSDLVMHSKPPLTSNEDLAGVNLHPFFSGIPVEGAAAWYWNYLKDNLTPDVNKGLPTPIDIWITEVGWPTFPASAVTGASVPSIPNLQIFLDTWLCEANKNGMPYYYFEFFDAPWKIWPGSAVEGFWGLMTVDKKLKVRLPDCLVK</sequence>
<keyword evidence="11 21" id="KW-0472">Membrane</keyword>
<keyword evidence="15" id="KW-0624">Polysaccharide degradation</keyword>
<evidence type="ECO:0000313" key="23">
    <source>
        <dbReference type="Proteomes" id="UP000823405"/>
    </source>
</evidence>
<keyword evidence="6" id="KW-1003">Cell membrane</keyword>
<keyword evidence="23" id="KW-1185">Reference proteome</keyword>
<dbReference type="EMBL" id="JAAAIN010000666">
    <property type="protein sequence ID" value="KAG0311890.1"/>
    <property type="molecule type" value="Genomic_DNA"/>
</dbReference>
<comment type="subcellular location">
    <subcellularLocation>
        <location evidence="3">Cell membrane</location>
        <topology evidence="3">Single-pass type II membrane protein</topology>
    </subcellularLocation>
    <subcellularLocation>
        <location evidence="2">Secreted</location>
        <location evidence="2">Cell wall</location>
    </subcellularLocation>
</comment>
<evidence type="ECO:0000256" key="11">
    <source>
        <dbReference type="ARBA" id="ARBA00023136"/>
    </source>
</evidence>
<dbReference type="SUPFAM" id="SSF51445">
    <property type="entry name" value="(Trans)glycosidases"/>
    <property type="match status" value="1"/>
</dbReference>
<evidence type="ECO:0000256" key="12">
    <source>
        <dbReference type="ARBA" id="ARBA00023180"/>
    </source>
</evidence>
<dbReference type="Pfam" id="PF00332">
    <property type="entry name" value="Glyco_hydro_17"/>
    <property type="match status" value="1"/>
</dbReference>
<proteinExistence type="inferred from homology"/>
<keyword evidence="14" id="KW-0961">Cell wall biogenesis/degradation</keyword>
<keyword evidence="8" id="KW-0964">Secreted</keyword>
<dbReference type="GO" id="GO:0042973">
    <property type="term" value="F:glucan endo-1,3-beta-D-glucosidase activity"/>
    <property type="evidence" value="ECO:0007669"/>
    <property type="project" value="UniProtKB-EC"/>
</dbReference>
<dbReference type="InterPro" id="IPR050732">
    <property type="entry name" value="Beta-glucan_modifiers"/>
</dbReference>
<name>A0A9P6R5X7_9FUNG</name>
<keyword evidence="21" id="KW-0812">Transmembrane</keyword>
<dbReference type="AlphaFoldDB" id="A0A9P6R5X7"/>
<evidence type="ECO:0000256" key="20">
    <source>
        <dbReference type="SAM" id="MobiDB-lite"/>
    </source>
</evidence>
<comment type="caution">
    <text evidence="22">The sequence shown here is derived from an EMBL/GenBank/DDBJ whole genome shotgun (WGS) entry which is preliminary data.</text>
</comment>
<dbReference type="Proteomes" id="UP000823405">
    <property type="component" value="Unassembled WGS sequence"/>
</dbReference>
<dbReference type="PANTHER" id="PTHR16631">
    <property type="entry name" value="GLUCAN 1,3-BETA-GLUCOSIDASE"/>
    <property type="match status" value="1"/>
</dbReference>
<evidence type="ECO:0000256" key="19">
    <source>
        <dbReference type="RuleBase" id="RU004335"/>
    </source>
</evidence>
<keyword evidence="7" id="KW-0134">Cell wall</keyword>
<dbReference type="GO" id="GO:0005886">
    <property type="term" value="C:plasma membrane"/>
    <property type="evidence" value="ECO:0007669"/>
    <property type="project" value="UniProtKB-SubCell"/>
</dbReference>
<evidence type="ECO:0000256" key="18">
    <source>
        <dbReference type="ARBA" id="ARBA00043078"/>
    </source>
</evidence>
<comment type="function">
    <text evidence="16">Glucanases play a role in cell expansion during growth, in cell-cell fusion during mating, and in spore release during sporulation. This enzyme may be involved in beta-glucan degradation. Active on laminarin and lichenan.</text>
</comment>
<evidence type="ECO:0000256" key="1">
    <source>
        <dbReference type="ARBA" id="ARBA00000382"/>
    </source>
</evidence>
<evidence type="ECO:0000256" key="9">
    <source>
        <dbReference type="ARBA" id="ARBA00022729"/>
    </source>
</evidence>
<evidence type="ECO:0000256" key="8">
    <source>
        <dbReference type="ARBA" id="ARBA00022525"/>
    </source>
</evidence>
<comment type="similarity">
    <text evidence="4 19">Belongs to the glycosyl hydrolase 17 family.</text>
</comment>
<gene>
    <name evidence="22" type="ORF">BGZ97_011571</name>
</gene>
<reference evidence="22" key="1">
    <citation type="journal article" date="2020" name="Fungal Divers.">
        <title>Resolving the Mortierellaceae phylogeny through synthesis of multi-gene phylogenetics and phylogenomics.</title>
        <authorList>
            <person name="Vandepol N."/>
            <person name="Liber J."/>
            <person name="Desiro A."/>
            <person name="Na H."/>
            <person name="Kennedy M."/>
            <person name="Barry K."/>
            <person name="Grigoriev I.V."/>
            <person name="Miller A.N."/>
            <person name="O'Donnell K."/>
            <person name="Stajich J.E."/>
            <person name="Bonito G."/>
        </authorList>
    </citation>
    <scope>NUCLEOTIDE SEQUENCE</scope>
    <source>
        <strain evidence="22">NVP60</strain>
    </source>
</reference>
<evidence type="ECO:0000256" key="15">
    <source>
        <dbReference type="ARBA" id="ARBA00023326"/>
    </source>
</evidence>
<accession>A0A9P6R5X7</accession>
<evidence type="ECO:0000256" key="4">
    <source>
        <dbReference type="ARBA" id="ARBA00008773"/>
    </source>
</evidence>
<protein>
    <recommendedName>
        <fullName evidence="5">glucan endo-1,3-beta-D-glucosidase</fullName>
        <ecNumber evidence="5">3.2.1.39</ecNumber>
    </recommendedName>
    <alternativeName>
        <fullName evidence="18">Endo-1,3-beta-glucanase btgC</fullName>
    </alternativeName>
    <alternativeName>
        <fullName evidence="17">Laminarinase btgC</fullName>
    </alternativeName>
</protein>
<feature type="region of interest" description="Disordered" evidence="20">
    <location>
        <begin position="113"/>
        <end position="142"/>
    </location>
</feature>
<keyword evidence="10" id="KW-0378">Hydrolase</keyword>
<evidence type="ECO:0000256" key="16">
    <source>
        <dbReference type="ARBA" id="ARBA00037649"/>
    </source>
</evidence>
<feature type="compositionally biased region" description="Low complexity" evidence="20">
    <location>
        <begin position="1"/>
        <end position="13"/>
    </location>
</feature>
<dbReference type="EC" id="3.2.1.39" evidence="5"/>
<keyword evidence="21" id="KW-1133">Transmembrane helix</keyword>
<feature type="compositionally biased region" description="Low complexity" evidence="20">
    <location>
        <begin position="52"/>
        <end position="67"/>
    </location>
</feature>
<dbReference type="OrthoDB" id="77201at2759"/>
<evidence type="ECO:0000256" key="14">
    <source>
        <dbReference type="ARBA" id="ARBA00023316"/>
    </source>
</evidence>
<feature type="region of interest" description="Disordered" evidence="20">
    <location>
        <begin position="1"/>
        <end position="20"/>
    </location>
</feature>
<evidence type="ECO:0000256" key="10">
    <source>
        <dbReference type="ARBA" id="ARBA00022801"/>
    </source>
</evidence>
<keyword evidence="13" id="KW-0119">Carbohydrate metabolism</keyword>
<evidence type="ECO:0000256" key="6">
    <source>
        <dbReference type="ARBA" id="ARBA00022475"/>
    </source>
</evidence>
<evidence type="ECO:0000256" key="7">
    <source>
        <dbReference type="ARBA" id="ARBA00022512"/>
    </source>
</evidence>